<sequence>MGQLLPSREPEQIDRNLDDAMRGLKNRAQAQPFLQFVAETAATEAVQGKRRALGLVSLLPEYSFLLACFVTSVLALTSLNMDCVLSKEAQNLSVAVKCRVERQTVDHPVLSCVSVKYLIFSLKYNLIARDPWQGGPDHQAERSTEEGAVERKAGQVLSQPYFSHYGCLRAIIMQAILDRSYVDAAPYGSIFFPDLKSALGRKTFVDQLRCREWGTFIRMQGV</sequence>
<proteinExistence type="predicted"/>
<name>A0A2I0US28_LIMLA</name>
<protein>
    <submittedName>
        <fullName evidence="1">Uncharacterized protein</fullName>
    </submittedName>
</protein>
<dbReference type="AlphaFoldDB" id="A0A2I0US28"/>
<keyword evidence="2" id="KW-1185">Reference proteome</keyword>
<dbReference type="Proteomes" id="UP000233556">
    <property type="component" value="Unassembled WGS sequence"/>
</dbReference>
<accession>A0A2I0US28</accession>
<reference evidence="2" key="1">
    <citation type="submission" date="2017-11" db="EMBL/GenBank/DDBJ databases">
        <authorList>
            <person name="Lima N.C."/>
            <person name="Parody-Merino A.M."/>
            <person name="Battley P.F."/>
            <person name="Fidler A.E."/>
            <person name="Prosdocimi F."/>
        </authorList>
    </citation>
    <scope>NUCLEOTIDE SEQUENCE [LARGE SCALE GENOMIC DNA]</scope>
</reference>
<dbReference type="EMBL" id="KZ505646">
    <property type="protein sequence ID" value="PKU48830.1"/>
    <property type="molecule type" value="Genomic_DNA"/>
</dbReference>
<organism evidence="1 2">
    <name type="scientific">Limosa lapponica baueri</name>
    <dbReference type="NCBI Taxonomy" id="1758121"/>
    <lineage>
        <taxon>Eukaryota</taxon>
        <taxon>Metazoa</taxon>
        <taxon>Chordata</taxon>
        <taxon>Craniata</taxon>
        <taxon>Vertebrata</taxon>
        <taxon>Euteleostomi</taxon>
        <taxon>Archelosauria</taxon>
        <taxon>Archosauria</taxon>
        <taxon>Dinosauria</taxon>
        <taxon>Saurischia</taxon>
        <taxon>Theropoda</taxon>
        <taxon>Coelurosauria</taxon>
        <taxon>Aves</taxon>
        <taxon>Neognathae</taxon>
        <taxon>Neoaves</taxon>
        <taxon>Charadriiformes</taxon>
        <taxon>Scolopacidae</taxon>
        <taxon>Limosa</taxon>
    </lineage>
</organism>
<evidence type="ECO:0000313" key="1">
    <source>
        <dbReference type="EMBL" id="PKU48830.1"/>
    </source>
</evidence>
<reference evidence="2" key="2">
    <citation type="submission" date="2017-12" db="EMBL/GenBank/DDBJ databases">
        <title>Genome sequence of the Bar-tailed Godwit (Limosa lapponica baueri).</title>
        <authorList>
            <person name="Lima N.C.B."/>
            <person name="Parody-Merino A.M."/>
            <person name="Battley P.F."/>
            <person name="Fidler A.E."/>
            <person name="Prosdocimi F."/>
        </authorList>
    </citation>
    <scope>NUCLEOTIDE SEQUENCE [LARGE SCALE GENOMIC DNA]</scope>
</reference>
<gene>
    <name evidence="1" type="ORF">llap_902</name>
</gene>
<evidence type="ECO:0000313" key="2">
    <source>
        <dbReference type="Proteomes" id="UP000233556"/>
    </source>
</evidence>